<reference evidence="2" key="1">
    <citation type="submission" date="2020-10" db="EMBL/GenBank/DDBJ databases">
        <title>High-Quality Genome Resource of Clonostachys rosea strain S41 by Oxford Nanopore Long-Read Sequencing.</title>
        <authorList>
            <person name="Wang H."/>
        </authorList>
    </citation>
    <scope>NUCLEOTIDE SEQUENCE</scope>
    <source>
        <strain evidence="2">S41</strain>
    </source>
</reference>
<dbReference type="EMBL" id="JADCTT010000008">
    <property type="protein sequence ID" value="KAF9749226.1"/>
    <property type="molecule type" value="Genomic_DNA"/>
</dbReference>
<evidence type="ECO:0000313" key="2">
    <source>
        <dbReference type="EMBL" id="KAF9749226.1"/>
    </source>
</evidence>
<feature type="compositionally biased region" description="Polar residues" evidence="1">
    <location>
        <begin position="162"/>
        <end position="174"/>
    </location>
</feature>
<accession>A0A8H7KFY4</accession>
<evidence type="ECO:0000256" key="1">
    <source>
        <dbReference type="SAM" id="MobiDB-lite"/>
    </source>
</evidence>
<evidence type="ECO:0000313" key="3">
    <source>
        <dbReference type="Proteomes" id="UP000616885"/>
    </source>
</evidence>
<dbReference type="Proteomes" id="UP000616885">
    <property type="component" value="Unassembled WGS sequence"/>
</dbReference>
<dbReference type="AlphaFoldDB" id="A0A8H7KFY4"/>
<protein>
    <submittedName>
        <fullName evidence="2">Uncharacterized protein</fullName>
    </submittedName>
</protein>
<comment type="caution">
    <text evidence="2">The sequence shown here is derived from an EMBL/GenBank/DDBJ whole genome shotgun (WGS) entry which is preliminary data.</text>
</comment>
<gene>
    <name evidence="2" type="ORF">IM811_017021</name>
</gene>
<feature type="compositionally biased region" description="Acidic residues" evidence="1">
    <location>
        <begin position="143"/>
        <end position="152"/>
    </location>
</feature>
<sequence>MSYSHGYPAEREPLGGPSTYHNDPRGPFGDQSPYRDASPRPYQNDGPPPVPEHGRNIYQDPSYHMSDSQVPLPPSRSAHGGHNPYNQGGGGGHPYEYYGAPGVHGSQPSSVHSFAPPDPYVDDPYQGYSSSTRSVDRRLGEVNPDEIADDGDDALHHPMPSKRNSMLSSAQTSDRGQRGLQV</sequence>
<proteinExistence type="predicted"/>
<name>A0A8H7KFY4_BIOOC</name>
<feature type="region of interest" description="Disordered" evidence="1">
    <location>
        <begin position="1"/>
        <end position="182"/>
    </location>
</feature>
<organism evidence="2 3">
    <name type="scientific">Bionectria ochroleuca</name>
    <name type="common">Gliocladium roseum</name>
    <dbReference type="NCBI Taxonomy" id="29856"/>
    <lineage>
        <taxon>Eukaryota</taxon>
        <taxon>Fungi</taxon>
        <taxon>Dikarya</taxon>
        <taxon>Ascomycota</taxon>
        <taxon>Pezizomycotina</taxon>
        <taxon>Sordariomycetes</taxon>
        <taxon>Hypocreomycetidae</taxon>
        <taxon>Hypocreales</taxon>
        <taxon>Bionectriaceae</taxon>
        <taxon>Clonostachys</taxon>
    </lineage>
</organism>